<evidence type="ECO:0008006" key="4">
    <source>
        <dbReference type="Google" id="ProtNLM"/>
    </source>
</evidence>
<keyword evidence="3" id="KW-1185">Reference proteome</keyword>
<evidence type="ECO:0000313" key="2">
    <source>
        <dbReference type="EMBL" id="PVD23791.1"/>
    </source>
</evidence>
<comment type="caution">
    <text evidence="2">The sequence shown here is derived from an EMBL/GenBank/DDBJ whole genome shotgun (WGS) entry which is preliminary data.</text>
</comment>
<proteinExistence type="predicted"/>
<gene>
    <name evidence="2" type="ORF">C0Q70_17065</name>
</gene>
<dbReference type="EMBL" id="PZQS01000010">
    <property type="protein sequence ID" value="PVD23791.1"/>
    <property type="molecule type" value="Genomic_DNA"/>
</dbReference>
<dbReference type="AlphaFoldDB" id="A0A2T7NRI8"/>
<dbReference type="OrthoDB" id="6149258at2759"/>
<evidence type="ECO:0000256" key="1">
    <source>
        <dbReference type="SAM" id="MobiDB-lite"/>
    </source>
</evidence>
<evidence type="ECO:0000313" key="3">
    <source>
        <dbReference type="Proteomes" id="UP000245119"/>
    </source>
</evidence>
<dbReference type="InterPro" id="IPR036140">
    <property type="entry name" value="PFN_sf"/>
</dbReference>
<name>A0A2T7NRI8_POMCA</name>
<feature type="region of interest" description="Disordered" evidence="1">
    <location>
        <begin position="99"/>
        <end position="120"/>
    </location>
</feature>
<protein>
    <recommendedName>
        <fullName evidence="4">Profilin</fullName>
    </recommendedName>
</protein>
<accession>A0A2T7NRI8</accession>
<dbReference type="SUPFAM" id="SSF55770">
    <property type="entry name" value="Profilin (actin-binding protein)"/>
    <property type="match status" value="1"/>
</dbReference>
<feature type="compositionally biased region" description="Low complexity" evidence="1">
    <location>
        <begin position="99"/>
        <end position="115"/>
    </location>
</feature>
<sequence length="156" mass="17056">MPVGPHGLTGRSVTEADGKALLRCLEDHFPSLASVHIDGADFRCFQGTSDAVVGTARSNKGRVMVARRTEEALILVMGDAGSHGSFLFELQKNLLERSQAQMAPQQQQQQQPSHQWTNSQEQLLPDSADVAPYPSVSQRTGFNFIGKLTKNNSKFC</sequence>
<dbReference type="Proteomes" id="UP000245119">
    <property type="component" value="Linkage Group LG10"/>
</dbReference>
<reference evidence="2 3" key="1">
    <citation type="submission" date="2018-04" db="EMBL/GenBank/DDBJ databases">
        <title>The genome of golden apple snail Pomacea canaliculata provides insight into stress tolerance and invasive adaptation.</title>
        <authorList>
            <person name="Liu C."/>
            <person name="Liu B."/>
            <person name="Ren Y."/>
            <person name="Zhang Y."/>
            <person name="Wang H."/>
            <person name="Li S."/>
            <person name="Jiang F."/>
            <person name="Yin L."/>
            <person name="Zhang G."/>
            <person name="Qian W."/>
            <person name="Fan W."/>
        </authorList>
    </citation>
    <scope>NUCLEOTIDE SEQUENCE [LARGE SCALE GENOMIC DNA]</scope>
    <source>
        <strain evidence="2">SZHN2017</strain>
        <tissue evidence="2">Muscle</tissue>
    </source>
</reference>
<organism evidence="2 3">
    <name type="scientific">Pomacea canaliculata</name>
    <name type="common">Golden apple snail</name>
    <dbReference type="NCBI Taxonomy" id="400727"/>
    <lineage>
        <taxon>Eukaryota</taxon>
        <taxon>Metazoa</taxon>
        <taxon>Spiralia</taxon>
        <taxon>Lophotrochozoa</taxon>
        <taxon>Mollusca</taxon>
        <taxon>Gastropoda</taxon>
        <taxon>Caenogastropoda</taxon>
        <taxon>Architaenioglossa</taxon>
        <taxon>Ampullarioidea</taxon>
        <taxon>Ampullariidae</taxon>
        <taxon>Pomacea</taxon>
    </lineage>
</organism>